<accession>A0ABT5USP0</accession>
<protein>
    <recommendedName>
        <fullName evidence="3">Phage protein</fullName>
    </recommendedName>
</protein>
<name>A0ABT5USP0_EUBLI</name>
<evidence type="ECO:0008006" key="3">
    <source>
        <dbReference type="Google" id="ProtNLM"/>
    </source>
</evidence>
<proteinExistence type="predicted"/>
<gene>
    <name evidence="1" type="ORF">PTZ04_16680</name>
</gene>
<keyword evidence="2" id="KW-1185">Reference proteome</keyword>
<sequence length="41" mass="4950">MEGMTIGMCMDYVYEFIENNKPEKQKKKKVRKATQADFDRF</sequence>
<evidence type="ECO:0000313" key="1">
    <source>
        <dbReference type="EMBL" id="MDE1471896.1"/>
    </source>
</evidence>
<dbReference type="RefSeq" id="WP_256168574.1">
    <property type="nucleotide sequence ID" value="NZ_CP171347.1"/>
</dbReference>
<comment type="caution">
    <text evidence="1">The sequence shown here is derived from an EMBL/GenBank/DDBJ whole genome shotgun (WGS) entry which is preliminary data.</text>
</comment>
<reference evidence="1 2" key="1">
    <citation type="submission" date="2023-02" db="EMBL/GenBank/DDBJ databases">
        <title>Comparative genome analysis of Eubacterium limosum species.</title>
        <authorList>
            <person name="Bak J.E."/>
        </authorList>
    </citation>
    <scope>NUCLEOTIDE SEQUENCE [LARGE SCALE GENOMIC DNA]</scope>
    <source>
        <strain evidence="1 2">KGMB01548</strain>
    </source>
</reference>
<dbReference type="EMBL" id="JAQSVD010000011">
    <property type="protein sequence ID" value="MDE1471896.1"/>
    <property type="molecule type" value="Genomic_DNA"/>
</dbReference>
<dbReference type="Proteomes" id="UP001215087">
    <property type="component" value="Unassembled WGS sequence"/>
</dbReference>
<evidence type="ECO:0000313" key="2">
    <source>
        <dbReference type="Proteomes" id="UP001215087"/>
    </source>
</evidence>
<organism evidence="1 2">
    <name type="scientific">Eubacterium limosum</name>
    <dbReference type="NCBI Taxonomy" id="1736"/>
    <lineage>
        <taxon>Bacteria</taxon>
        <taxon>Bacillati</taxon>
        <taxon>Bacillota</taxon>
        <taxon>Clostridia</taxon>
        <taxon>Eubacteriales</taxon>
        <taxon>Eubacteriaceae</taxon>
        <taxon>Eubacterium</taxon>
    </lineage>
</organism>